<protein>
    <submittedName>
        <fullName evidence="1">Uncharacterized protein</fullName>
    </submittedName>
</protein>
<name>A0A8S9MU90_BRACR</name>
<comment type="caution">
    <text evidence="1">The sequence shown here is derived from an EMBL/GenBank/DDBJ whole genome shotgun (WGS) entry which is preliminary data.</text>
</comment>
<sequence>MWDHRICRFDLGSGSGLKTLVMPHCRQCSELQDPQKRRIHMLELSPGSSGVT</sequence>
<dbReference type="Proteomes" id="UP000712600">
    <property type="component" value="Unassembled WGS sequence"/>
</dbReference>
<evidence type="ECO:0000313" key="1">
    <source>
        <dbReference type="EMBL" id="KAF3486273.1"/>
    </source>
</evidence>
<gene>
    <name evidence="1" type="ORF">F2Q69_00053916</name>
</gene>
<evidence type="ECO:0000313" key="2">
    <source>
        <dbReference type="Proteomes" id="UP000712600"/>
    </source>
</evidence>
<accession>A0A8S9MU90</accession>
<organism evidence="1 2">
    <name type="scientific">Brassica cretica</name>
    <name type="common">Mustard</name>
    <dbReference type="NCBI Taxonomy" id="69181"/>
    <lineage>
        <taxon>Eukaryota</taxon>
        <taxon>Viridiplantae</taxon>
        <taxon>Streptophyta</taxon>
        <taxon>Embryophyta</taxon>
        <taxon>Tracheophyta</taxon>
        <taxon>Spermatophyta</taxon>
        <taxon>Magnoliopsida</taxon>
        <taxon>eudicotyledons</taxon>
        <taxon>Gunneridae</taxon>
        <taxon>Pentapetalae</taxon>
        <taxon>rosids</taxon>
        <taxon>malvids</taxon>
        <taxon>Brassicales</taxon>
        <taxon>Brassicaceae</taxon>
        <taxon>Brassiceae</taxon>
        <taxon>Brassica</taxon>
    </lineage>
</organism>
<reference evidence="1" key="1">
    <citation type="submission" date="2019-12" db="EMBL/GenBank/DDBJ databases">
        <title>Genome sequencing and annotation of Brassica cretica.</title>
        <authorList>
            <person name="Studholme D.J."/>
            <person name="Sarris P."/>
        </authorList>
    </citation>
    <scope>NUCLEOTIDE SEQUENCE</scope>
    <source>
        <strain evidence="1">PFS-109/04</strain>
        <tissue evidence="1">Leaf</tissue>
    </source>
</reference>
<dbReference type="EMBL" id="QGKX02002183">
    <property type="protein sequence ID" value="KAF3486273.1"/>
    <property type="molecule type" value="Genomic_DNA"/>
</dbReference>
<proteinExistence type="predicted"/>
<dbReference type="AlphaFoldDB" id="A0A8S9MU90"/>